<dbReference type="VEuPathDB" id="FungiDB:MYCTH_2296565"/>
<feature type="region of interest" description="Disordered" evidence="1">
    <location>
        <begin position="443"/>
        <end position="773"/>
    </location>
</feature>
<accession>G2Q1Z1</accession>
<dbReference type="OMA" id="EKSFAWQ"/>
<feature type="compositionally biased region" description="Basic and acidic residues" evidence="1">
    <location>
        <begin position="164"/>
        <end position="183"/>
    </location>
</feature>
<dbReference type="HOGENOM" id="CLU_003582_0_0_1"/>
<feature type="compositionally biased region" description="Polar residues" evidence="1">
    <location>
        <begin position="212"/>
        <end position="232"/>
    </location>
</feature>
<keyword evidence="2" id="KW-0812">Transmembrane</keyword>
<keyword evidence="2" id="KW-0472">Membrane</keyword>
<feature type="compositionally biased region" description="Basic and acidic residues" evidence="1">
    <location>
        <begin position="240"/>
        <end position="267"/>
    </location>
</feature>
<feature type="compositionally biased region" description="Polar residues" evidence="1">
    <location>
        <begin position="541"/>
        <end position="559"/>
    </location>
</feature>
<gene>
    <name evidence="3" type="ORF">MYCTH_2296565</name>
</gene>
<keyword evidence="4" id="KW-1185">Reference proteome</keyword>
<feature type="compositionally biased region" description="Low complexity" evidence="1">
    <location>
        <begin position="153"/>
        <end position="162"/>
    </location>
</feature>
<dbReference type="OrthoDB" id="3439035at2759"/>
<feature type="compositionally biased region" description="Basic and acidic residues" evidence="1">
    <location>
        <begin position="508"/>
        <end position="518"/>
    </location>
</feature>
<evidence type="ECO:0000256" key="1">
    <source>
        <dbReference type="SAM" id="MobiDB-lite"/>
    </source>
</evidence>
<keyword evidence="2" id="KW-1133">Transmembrane helix</keyword>
<feature type="compositionally biased region" description="Low complexity" evidence="1">
    <location>
        <begin position="708"/>
        <end position="722"/>
    </location>
</feature>
<feature type="compositionally biased region" description="Basic and acidic residues" evidence="1">
    <location>
        <begin position="133"/>
        <end position="150"/>
    </location>
</feature>
<evidence type="ECO:0000313" key="4">
    <source>
        <dbReference type="Proteomes" id="UP000007322"/>
    </source>
</evidence>
<reference evidence="3 4" key="1">
    <citation type="journal article" date="2011" name="Nat. Biotechnol.">
        <title>Comparative genomic analysis of the thermophilic biomass-degrading fungi Myceliophthora thermophila and Thielavia terrestris.</title>
        <authorList>
            <person name="Berka R.M."/>
            <person name="Grigoriev I.V."/>
            <person name="Otillar R."/>
            <person name="Salamov A."/>
            <person name="Grimwood J."/>
            <person name="Reid I."/>
            <person name="Ishmael N."/>
            <person name="John T."/>
            <person name="Darmond C."/>
            <person name="Moisan M.-C."/>
            <person name="Henrissat B."/>
            <person name="Coutinho P.M."/>
            <person name="Lombard V."/>
            <person name="Natvig D.O."/>
            <person name="Lindquist E."/>
            <person name="Schmutz J."/>
            <person name="Lucas S."/>
            <person name="Harris P."/>
            <person name="Powlowski J."/>
            <person name="Bellemare A."/>
            <person name="Taylor D."/>
            <person name="Butler G."/>
            <person name="de Vries R.P."/>
            <person name="Allijn I.E."/>
            <person name="van den Brink J."/>
            <person name="Ushinsky S."/>
            <person name="Storms R."/>
            <person name="Powell A.J."/>
            <person name="Paulsen I.T."/>
            <person name="Elbourne L.D.H."/>
            <person name="Baker S.E."/>
            <person name="Magnuson J."/>
            <person name="LaBoissiere S."/>
            <person name="Clutterbuck A.J."/>
            <person name="Martinez D."/>
            <person name="Wogulis M."/>
            <person name="de Leon A.L."/>
            <person name="Rey M.W."/>
            <person name="Tsang A."/>
        </authorList>
    </citation>
    <scope>NUCLEOTIDE SEQUENCE [LARGE SCALE GENOMIC DNA]</scope>
    <source>
        <strain evidence="4">ATCC 42464 / BCRC 31852 / DSM 1799</strain>
    </source>
</reference>
<dbReference type="EMBL" id="CP003002">
    <property type="protein sequence ID" value="AEO54223.1"/>
    <property type="molecule type" value="Genomic_DNA"/>
</dbReference>
<feature type="compositionally biased region" description="Basic and acidic residues" evidence="1">
    <location>
        <begin position="1"/>
        <end position="15"/>
    </location>
</feature>
<proteinExistence type="predicted"/>
<organism evidence="3 4">
    <name type="scientific">Thermothelomyces thermophilus (strain ATCC 42464 / BCRC 31852 / DSM 1799)</name>
    <name type="common">Sporotrichum thermophile</name>
    <dbReference type="NCBI Taxonomy" id="573729"/>
    <lineage>
        <taxon>Eukaryota</taxon>
        <taxon>Fungi</taxon>
        <taxon>Dikarya</taxon>
        <taxon>Ascomycota</taxon>
        <taxon>Pezizomycotina</taxon>
        <taxon>Sordariomycetes</taxon>
        <taxon>Sordariomycetidae</taxon>
        <taxon>Sordariales</taxon>
        <taxon>Chaetomiaceae</taxon>
        <taxon>Thermothelomyces</taxon>
    </lineage>
</organism>
<dbReference type="RefSeq" id="XP_003659468.1">
    <property type="nucleotide sequence ID" value="XM_003659420.1"/>
</dbReference>
<sequence>MERDGNGRAGPDIDAKAAQPNTRFTSPLVIHSASRRRSLFSRPKAHEDNARPGSSGSVSDGNVASPSSTRIPRPAQRRPFTLSDAYRRAEEEEAAQGSPSPAPRLWRSPRESAGKKHTKASSPSVSALPQRGGLREEPSGTSHAEGHEGRPGSSQQSDTSDSTFDDKLRQFARDQRNPEETNRRSSGFLSRSRLGTRIVESGKELLVRKTSRGSFDSFFSPQPGKGTTTSPSLLRRFSGRKRESSDEVLPHEGDDQALADHETRDELLGQSTTPPRARSAAFLDSQTPNRSFAWQADADFTEADLQISNSPPVILGRRNTKIDEIRALEARVSQYFSENPIHESQDTQTASPGASDARPAAETRDEGPALPNQPLESHTVAKDALEDQPDDGNAGPRPRSVSQTNLKVDELRLREIETLSRKALATARLDELRERNIRISRSPSPDVARISSRERTRAFSPLRDRLRKPGNETSGVTIQGEGGQTDKSIFGPPPPVRDRSLDNQVDTGGERSGEDRKGQHSAPEAGEDPGDEVLRRLGAATGSSPTLEVRTVANSNHSAPRSLGLAERARQRRSIGGAKSDVRPTVGFSGLSRSPSADSKTAKRKSFAHSDVDPTERIEGEMKLFAPQENQSEKGSLRAPSPEAEEEAPDETPKPTQTDPSTQPTPKVTGAFVETPATVKVEKVESPVSAPPAENKDVESQRNGARRLSNSSSGDSKSSLSLGERDGVTARRRKRTLSSRGERAPGRSSLLSTRRRARSLSRSRTPLINSARPPTVRDDLLEIQRANHIEDSTLEDLADLLSHQGHSPAVPPSAVSDDDKLDRQKELEAYDRISRSLETGLLGIRSAKQGIERLEDKVSQAELKDHTRHAGHGDRARGESASCLVCQGSKPPVDASVTYLHLPLPYLWSRRPKFRFTLFGLSLFLLSLWYVLESWICFRYCKPEYCYPGTACDWSSDDPVWGYAIPVKLDEWATGGQGRRLVRRLQPEVSDWLADMWDAATGTDITTIDTSRYGWEQKRQYRRRLAKKGLRKPFVERPEDKAVFSGWKSVRQANERAQSAQEMGYEVDEDETIGSDERL</sequence>
<feature type="transmembrane region" description="Helical" evidence="2">
    <location>
        <begin position="914"/>
        <end position="932"/>
    </location>
</feature>
<dbReference type="AlphaFoldDB" id="G2Q1Z1"/>
<feature type="compositionally biased region" description="Low complexity" evidence="1">
    <location>
        <begin position="654"/>
        <end position="667"/>
    </location>
</feature>
<dbReference type="STRING" id="573729.G2Q1Z1"/>
<feature type="compositionally biased region" description="Basic and acidic residues" evidence="1">
    <location>
        <begin position="608"/>
        <end position="622"/>
    </location>
</feature>
<feature type="compositionally biased region" description="Acidic residues" evidence="1">
    <location>
        <begin position="1065"/>
        <end position="1079"/>
    </location>
</feature>
<protein>
    <submittedName>
        <fullName evidence="3">Uncharacterized protein</fullName>
    </submittedName>
</protein>
<feature type="region of interest" description="Disordered" evidence="1">
    <location>
        <begin position="336"/>
        <end position="406"/>
    </location>
</feature>
<dbReference type="KEGG" id="mtm:MYCTH_2296565"/>
<dbReference type="GeneID" id="11508587"/>
<evidence type="ECO:0000256" key="2">
    <source>
        <dbReference type="SAM" id="Phobius"/>
    </source>
</evidence>
<evidence type="ECO:0000313" key="3">
    <source>
        <dbReference type="EMBL" id="AEO54223.1"/>
    </source>
</evidence>
<feature type="compositionally biased region" description="Low complexity" evidence="1">
    <location>
        <begin position="184"/>
        <end position="195"/>
    </location>
</feature>
<feature type="region of interest" description="Disordered" evidence="1">
    <location>
        <begin position="1"/>
        <end position="288"/>
    </location>
</feature>
<feature type="region of interest" description="Disordered" evidence="1">
    <location>
        <begin position="1055"/>
        <end position="1079"/>
    </location>
</feature>
<feature type="compositionally biased region" description="Polar residues" evidence="1">
    <location>
        <begin position="52"/>
        <end position="70"/>
    </location>
</feature>
<feature type="compositionally biased region" description="Basic and acidic residues" evidence="1">
    <location>
        <begin position="451"/>
        <end position="470"/>
    </location>
</feature>
<dbReference type="eggNOG" id="ENOG502SBBS">
    <property type="taxonomic scope" value="Eukaryota"/>
</dbReference>
<dbReference type="InParanoid" id="G2Q1Z1"/>
<name>G2Q1Z1_THET4</name>
<dbReference type="Proteomes" id="UP000007322">
    <property type="component" value="Chromosome 1"/>
</dbReference>